<dbReference type="GeneID" id="94369658"/>
<organism evidence="1 2">
    <name type="scientific">Mesonia mobilis</name>
    <dbReference type="NCBI Taxonomy" id="369791"/>
    <lineage>
        <taxon>Bacteria</taxon>
        <taxon>Pseudomonadati</taxon>
        <taxon>Bacteroidota</taxon>
        <taxon>Flavobacteriia</taxon>
        <taxon>Flavobacteriales</taxon>
        <taxon>Flavobacteriaceae</taxon>
        <taxon>Mesonia</taxon>
    </lineage>
</organism>
<dbReference type="PANTHER" id="PTHR38733:SF1">
    <property type="entry name" value="TYPE IV METHYL-DIRECTED RESTRICTION ENZYME ECOKMCRBC"/>
    <property type="match status" value="1"/>
</dbReference>
<keyword evidence="2" id="KW-1185">Reference proteome</keyword>
<protein>
    <recommendedName>
        <fullName evidence="3">5-methylcytosine-specific restriction enzyme subunit McrC</fullName>
    </recommendedName>
</protein>
<sequence length="431" mass="50763">MMLQFSEHEGFKEIAPVTHEFLNAIEGKSFFKTFKKTHRNREQLERCYEINCIDQELGEYAIKTNYYIGVDWVIQNKLPIQISPKIDKDTDKQTDYLKMLLHCMKHPEVTQEIKELVEVKWEEPKIEIEQHQDFLTPFLIIEFLGILRRIVKKGLKKSYYKVEHNLQSRVKGKVLVSKTIKHNLAQNKNLHTYCQFEEFGVNTPENKLLNKAFELSKAYLPTFNKLTEAKGLKDLYNYINPAFNQVATQVSLKEMPQGKSRSLFKEYDEALTLASYIIKRYGYSIKSQTKEKVETPPFWIDMSKLFELYTLSLLKEHFGTAVFFQFKNRGSELDYLLNTETYKMVIDAKYKPSYLNGRNNRDMRQVSGYARLKKVYDVLYNDKEYNKLIDCLIIYPDQKTGLKKITGNDLKQNLIPDYMNIYKLGVVLPTV</sequence>
<dbReference type="InterPro" id="IPR019292">
    <property type="entry name" value="McrC"/>
</dbReference>
<dbReference type="Proteomes" id="UP000615593">
    <property type="component" value="Unassembled WGS sequence"/>
</dbReference>
<evidence type="ECO:0000313" key="2">
    <source>
        <dbReference type="Proteomes" id="UP000615593"/>
    </source>
</evidence>
<dbReference type="RefSeq" id="WP_051191276.1">
    <property type="nucleotide sequence ID" value="NZ_BMWY01000005.1"/>
</dbReference>
<dbReference type="PANTHER" id="PTHR38733">
    <property type="entry name" value="PROTEIN MCRC"/>
    <property type="match status" value="1"/>
</dbReference>
<comment type="caution">
    <text evidence="1">The sequence shown here is derived from an EMBL/GenBank/DDBJ whole genome shotgun (WGS) entry which is preliminary data.</text>
</comment>
<proteinExistence type="predicted"/>
<evidence type="ECO:0000313" key="1">
    <source>
        <dbReference type="EMBL" id="GGZ58390.1"/>
    </source>
</evidence>
<evidence type="ECO:0008006" key="3">
    <source>
        <dbReference type="Google" id="ProtNLM"/>
    </source>
</evidence>
<reference evidence="2" key="1">
    <citation type="journal article" date="2019" name="Int. J. Syst. Evol. Microbiol.">
        <title>The Global Catalogue of Microorganisms (GCM) 10K type strain sequencing project: providing services to taxonomists for standard genome sequencing and annotation.</title>
        <authorList>
            <consortium name="The Broad Institute Genomics Platform"/>
            <consortium name="The Broad Institute Genome Sequencing Center for Infectious Disease"/>
            <person name="Wu L."/>
            <person name="Ma J."/>
        </authorList>
    </citation>
    <scope>NUCLEOTIDE SEQUENCE [LARGE SCALE GENOMIC DNA]</scope>
    <source>
        <strain evidence="2">KCTC 12708</strain>
    </source>
</reference>
<dbReference type="EMBL" id="BMWY01000005">
    <property type="protein sequence ID" value="GGZ58390.1"/>
    <property type="molecule type" value="Genomic_DNA"/>
</dbReference>
<gene>
    <name evidence="1" type="ORF">GCM10008088_19950</name>
</gene>
<name>A0ABQ3BYR7_9FLAO</name>
<accession>A0ABQ3BYR7</accession>
<dbReference type="Pfam" id="PF10117">
    <property type="entry name" value="McrBC"/>
    <property type="match status" value="1"/>
</dbReference>